<keyword evidence="2" id="KW-1185">Reference proteome</keyword>
<accession>A0A1A9VCG5</accession>
<reference evidence="1" key="1">
    <citation type="submission" date="2020-05" db="UniProtKB">
        <authorList>
            <consortium name="EnsemblMetazoa"/>
        </authorList>
    </citation>
    <scope>IDENTIFICATION</scope>
    <source>
        <strain evidence="1">TTRI</strain>
    </source>
</reference>
<evidence type="ECO:0000313" key="2">
    <source>
        <dbReference type="Proteomes" id="UP000078200"/>
    </source>
</evidence>
<organism evidence="1 2">
    <name type="scientific">Glossina austeni</name>
    <name type="common">Savannah tsetse fly</name>
    <dbReference type="NCBI Taxonomy" id="7395"/>
    <lineage>
        <taxon>Eukaryota</taxon>
        <taxon>Metazoa</taxon>
        <taxon>Ecdysozoa</taxon>
        <taxon>Arthropoda</taxon>
        <taxon>Hexapoda</taxon>
        <taxon>Insecta</taxon>
        <taxon>Pterygota</taxon>
        <taxon>Neoptera</taxon>
        <taxon>Endopterygota</taxon>
        <taxon>Diptera</taxon>
        <taxon>Brachycera</taxon>
        <taxon>Muscomorpha</taxon>
        <taxon>Hippoboscoidea</taxon>
        <taxon>Glossinidae</taxon>
        <taxon>Glossina</taxon>
    </lineage>
</organism>
<name>A0A1A9VCG5_GLOAU</name>
<dbReference type="Proteomes" id="UP000078200">
    <property type="component" value="Unassembled WGS sequence"/>
</dbReference>
<evidence type="ECO:0000313" key="1">
    <source>
        <dbReference type="EnsemblMetazoa" id="GAUT032858-PA"/>
    </source>
</evidence>
<dbReference type="AlphaFoldDB" id="A0A1A9VCG5"/>
<dbReference type="EnsemblMetazoa" id="GAUT032858-RA">
    <property type="protein sequence ID" value="GAUT032858-PA"/>
    <property type="gene ID" value="GAUT032858"/>
</dbReference>
<proteinExistence type="predicted"/>
<protein>
    <submittedName>
        <fullName evidence="1">Uncharacterized protein</fullName>
    </submittedName>
</protein>
<dbReference type="VEuPathDB" id="VectorBase:GAUT032858"/>
<sequence length="206" mass="22096">MEVLKVSVTYSQRAAVNSSSGSSNICIIEANTRPDILKVPNNTDITTIAANGISRSNSAAPLPLAPELIALSLRPDATIIIVIKPTSVISTLQPDFDRYSLSGCIAVIAGYCTVITAATTTCNPTYTAASSTYIATGCTIQRIGFLRRQQILHMWYGIFLANNVGDICNNNQKGKGDQHKCLCICKRLMIGRTECCNSSSNLVDNC</sequence>